<organism evidence="1 2">
    <name type="scientific">Macaca mulatta</name>
    <name type="common">Rhesus macaque</name>
    <dbReference type="NCBI Taxonomy" id="9544"/>
    <lineage>
        <taxon>Eukaryota</taxon>
        <taxon>Metazoa</taxon>
        <taxon>Chordata</taxon>
        <taxon>Craniata</taxon>
        <taxon>Vertebrata</taxon>
        <taxon>Euteleostomi</taxon>
        <taxon>Mammalia</taxon>
        <taxon>Eutheria</taxon>
        <taxon>Euarchontoglires</taxon>
        <taxon>Primates</taxon>
        <taxon>Haplorrhini</taxon>
        <taxon>Catarrhini</taxon>
        <taxon>Cercopithecidae</taxon>
        <taxon>Cercopithecinae</taxon>
        <taxon>Macaca</taxon>
    </lineage>
</organism>
<dbReference type="OMA" id="ICGHIAY"/>
<dbReference type="VEuPathDB" id="HostDB:ENSMMUG00000062484"/>
<reference evidence="1" key="2">
    <citation type="submission" date="2019-01" db="EMBL/GenBank/DDBJ databases">
        <authorList>
            <person name="Graves T."/>
            <person name="Eichler E.E."/>
            <person name="Wilson R.K."/>
        </authorList>
    </citation>
    <scope>NUCLEOTIDE SEQUENCE [LARGE SCALE GENOMIC DNA]</scope>
    <source>
        <strain evidence="1">17573</strain>
    </source>
</reference>
<dbReference type="GeneTree" id="ENSGT00940000161627"/>
<dbReference type="InParanoid" id="A0A5F7ZMR5"/>
<sequence length="117" mass="13218">MYSAYKNKFIFLYSMYTVCICDPHIYKIGGLLHSSFSHYCCFFFFETGSCSVTQPEVQWCSLGSLQPPPPGFKRLSCLSFLSSWDNRYVSPPLANFCISRDKVSPGCPGWSLTPGLK</sequence>
<evidence type="ECO:0000313" key="1">
    <source>
        <dbReference type="Ensembl" id="ENSMMUP00000065918.1"/>
    </source>
</evidence>
<reference evidence="1" key="3">
    <citation type="submission" date="2025-08" db="UniProtKB">
        <authorList>
            <consortium name="Ensembl"/>
        </authorList>
    </citation>
    <scope>IDENTIFICATION</scope>
    <source>
        <strain evidence="1">17573</strain>
    </source>
</reference>
<name>A0A5F7ZMR5_MACMU</name>
<protein>
    <submittedName>
        <fullName evidence="1">Uncharacterized protein</fullName>
    </submittedName>
</protein>
<dbReference type="Bgee" id="ENSMMUG00000062484">
    <property type="expression patterns" value="Expressed in intestine and 16 other cell types or tissues"/>
</dbReference>
<keyword evidence="2" id="KW-1185">Reference proteome</keyword>
<dbReference type="AlphaFoldDB" id="A0A5F7ZMR5"/>
<evidence type="ECO:0000313" key="2">
    <source>
        <dbReference type="Proteomes" id="UP000006718"/>
    </source>
</evidence>
<reference evidence="2" key="1">
    <citation type="journal article" date="2007" name="Science">
        <title>Evolutionary and biomedical insights from the rhesus macaque genome.</title>
        <authorList>
            <person name="Gibbs R.A."/>
            <person name="Rogers J."/>
            <person name="Katze M.G."/>
            <person name="Bumgarner R."/>
            <person name="Weinstock G.M."/>
            <person name="Mardis E.R."/>
            <person name="Remington K.A."/>
            <person name="Strausberg R.L."/>
            <person name="Venter J.C."/>
            <person name="Wilson R.K."/>
            <person name="Batzer M.A."/>
            <person name="Bustamante C.D."/>
            <person name="Eichler E.E."/>
            <person name="Hahn M.W."/>
            <person name="Hardison R.C."/>
            <person name="Makova K.D."/>
            <person name="Miller W."/>
            <person name="Milosavljevic A."/>
            <person name="Palermo R.E."/>
            <person name="Siepel A."/>
            <person name="Sikela J.M."/>
            <person name="Attaway T."/>
            <person name="Bell S."/>
            <person name="Bernard K.E."/>
            <person name="Buhay C.J."/>
            <person name="Chandrabose M.N."/>
            <person name="Dao M."/>
            <person name="Davis C."/>
            <person name="Delehaunty K.D."/>
            <person name="Ding Y."/>
            <person name="Dinh H.H."/>
            <person name="Dugan-Rocha S."/>
            <person name="Fulton L.A."/>
            <person name="Gabisi R.A."/>
            <person name="Garner T.T."/>
            <person name="Godfrey J."/>
            <person name="Hawes A.C."/>
            <person name="Hernandez J."/>
            <person name="Hines S."/>
            <person name="Holder M."/>
            <person name="Hume J."/>
            <person name="Jhangiani S.N."/>
            <person name="Joshi V."/>
            <person name="Khan Z.M."/>
            <person name="Kirkness E.F."/>
            <person name="Cree A."/>
            <person name="Fowler R.G."/>
            <person name="Lee S."/>
            <person name="Lewis L.R."/>
            <person name="Li Z."/>
            <person name="Liu Y.-S."/>
            <person name="Moore S.M."/>
            <person name="Muzny D."/>
            <person name="Nazareth L.V."/>
            <person name="Ngo D.N."/>
            <person name="Okwuonu G.O."/>
            <person name="Pai G."/>
            <person name="Parker D."/>
            <person name="Paul H.A."/>
            <person name="Pfannkoch C."/>
            <person name="Pohl C.S."/>
            <person name="Rogers Y.-H.C."/>
            <person name="Ruiz S.J."/>
            <person name="Sabo A."/>
            <person name="Santibanez J."/>
            <person name="Schneider B.W."/>
            <person name="Smith S.M."/>
            <person name="Sodergren E."/>
            <person name="Svatek A.F."/>
            <person name="Utterback T.R."/>
            <person name="Vattathil S."/>
            <person name="Warren W."/>
            <person name="White C.S."/>
            <person name="Chinwalla A.T."/>
            <person name="Feng Y."/>
            <person name="Halpern A.L."/>
            <person name="Hillier L.W."/>
            <person name="Huang X."/>
            <person name="Minx P."/>
            <person name="Nelson J.O."/>
            <person name="Pepin K.H."/>
            <person name="Qin X."/>
            <person name="Sutton G.G."/>
            <person name="Venter E."/>
            <person name="Walenz B.P."/>
            <person name="Wallis J.W."/>
            <person name="Worley K.C."/>
            <person name="Yang S.-P."/>
            <person name="Jones S.M."/>
            <person name="Marra M.A."/>
            <person name="Rocchi M."/>
            <person name="Schein J.E."/>
            <person name="Baertsch R."/>
            <person name="Clarke L."/>
            <person name="Csuros M."/>
            <person name="Glasscock J."/>
            <person name="Harris R.A."/>
            <person name="Havlak P."/>
            <person name="Jackson A.R."/>
            <person name="Jiang H."/>
            <person name="Liu Y."/>
            <person name="Messina D.N."/>
            <person name="Shen Y."/>
            <person name="Song H.X.-Z."/>
            <person name="Wylie T."/>
            <person name="Zhang L."/>
            <person name="Birney E."/>
            <person name="Han K."/>
            <person name="Konkel M.K."/>
            <person name="Lee J."/>
            <person name="Smit A.F.A."/>
            <person name="Ullmer B."/>
            <person name="Wang H."/>
            <person name="Xing J."/>
            <person name="Burhans R."/>
            <person name="Cheng Z."/>
            <person name="Karro J.E."/>
            <person name="Ma J."/>
            <person name="Raney B."/>
            <person name="She X."/>
            <person name="Cox M.J."/>
            <person name="Demuth J.P."/>
            <person name="Dumas L.J."/>
            <person name="Han S.-G."/>
            <person name="Hopkins J."/>
            <person name="Karimpour-Fard A."/>
            <person name="Kim Y.H."/>
            <person name="Pollack J.R."/>
            <person name="Vinar T."/>
            <person name="Addo-Quaye C."/>
            <person name="Degenhardt J."/>
            <person name="Denby A."/>
            <person name="Hubisz M.J."/>
            <person name="Indap A."/>
            <person name="Kosiol C."/>
            <person name="Lahn B.T."/>
            <person name="Lawson H.A."/>
            <person name="Marklein A."/>
            <person name="Nielsen R."/>
            <person name="Vallender E.J."/>
            <person name="Clark A.G."/>
            <person name="Ferguson B."/>
            <person name="Hernandez R.D."/>
            <person name="Hirani K."/>
            <person name="Kehrer-Sawatzki H."/>
            <person name="Kolb J."/>
            <person name="Patil S."/>
            <person name="Pu L.-L."/>
            <person name="Ren Y."/>
            <person name="Smith D.G."/>
            <person name="Wheeler D.A."/>
            <person name="Schenck I."/>
            <person name="Ball E.V."/>
            <person name="Chen R."/>
            <person name="Cooper D.N."/>
            <person name="Giardine B."/>
            <person name="Hsu F."/>
            <person name="Kent W.J."/>
            <person name="Lesk A."/>
            <person name="Nelson D.L."/>
            <person name="O'brien W.E."/>
            <person name="Pruefer K."/>
            <person name="Stenson P.D."/>
            <person name="Wallace J.C."/>
            <person name="Ke H."/>
            <person name="Liu X.-M."/>
            <person name="Wang P."/>
            <person name="Xiang A.P."/>
            <person name="Yang F."/>
            <person name="Barber G.P."/>
            <person name="Haussler D."/>
            <person name="Karolchik D."/>
            <person name="Kern A.D."/>
            <person name="Kuhn R.M."/>
            <person name="Smith K.E."/>
            <person name="Zwieg A.S."/>
        </authorList>
    </citation>
    <scope>NUCLEOTIDE SEQUENCE [LARGE SCALE GENOMIC DNA]</scope>
    <source>
        <strain evidence="2">17573</strain>
    </source>
</reference>
<dbReference type="PANTHER" id="PTHR46254:SF7">
    <property type="entry name" value="PI4-KINASE N-TERMINAL DOMAIN-CONTAINING PROTEIN"/>
    <property type="match status" value="1"/>
</dbReference>
<reference evidence="1" key="4">
    <citation type="submission" date="2025-09" db="UniProtKB">
        <authorList>
            <consortium name="Ensembl"/>
        </authorList>
    </citation>
    <scope>IDENTIFICATION</scope>
    <source>
        <strain evidence="1">17573</strain>
    </source>
</reference>
<dbReference type="Ensembl" id="ENSMMUT00000080426.1">
    <property type="protein sequence ID" value="ENSMMUP00000065918.1"/>
    <property type="gene ID" value="ENSMMUG00000062484.1"/>
</dbReference>
<dbReference type="Proteomes" id="UP000006718">
    <property type="component" value="Chromosome 5"/>
</dbReference>
<accession>A0A5F7ZMR5</accession>
<proteinExistence type="predicted"/>
<dbReference type="PANTHER" id="PTHR46254">
    <property type="entry name" value="PROTEIN GVQW1-RELATED"/>
    <property type="match status" value="1"/>
</dbReference>